<dbReference type="RefSeq" id="WP_130161295.1">
    <property type="nucleotide sequence ID" value="NZ_SGIM01000002.1"/>
</dbReference>
<organism evidence="1 2">
    <name type="scientific">Acinetobacter halotolerans</name>
    <dbReference type="NCBI Taxonomy" id="1752076"/>
    <lineage>
        <taxon>Bacteria</taxon>
        <taxon>Pseudomonadati</taxon>
        <taxon>Pseudomonadota</taxon>
        <taxon>Gammaproteobacteria</taxon>
        <taxon>Moraxellales</taxon>
        <taxon>Moraxellaceae</taxon>
        <taxon>Acinetobacter</taxon>
    </lineage>
</organism>
<evidence type="ECO:0000313" key="2">
    <source>
        <dbReference type="Proteomes" id="UP000292110"/>
    </source>
</evidence>
<name>A0A4Q6XLF8_9GAMM</name>
<sequence>MFQFNLMSDTSLGSGVLEAKQHITTTQFYRLIESENYGSDLNGIAIVLMCREENSMFKQRLRFSKKEKVLYMDIMLDYDKFSILSHKQRISEICRVLLTEIPLIVKKYKFKDFDLDLFINKLNYWFESNNYIEE</sequence>
<dbReference type="Proteomes" id="UP000292110">
    <property type="component" value="Unassembled WGS sequence"/>
</dbReference>
<keyword evidence="2" id="KW-1185">Reference proteome</keyword>
<accession>A0A4Q6XLF8</accession>
<gene>
    <name evidence="1" type="ORF">EXE30_04055</name>
</gene>
<dbReference type="AlphaFoldDB" id="A0A4Q6XLF8"/>
<protein>
    <submittedName>
        <fullName evidence="1">Uncharacterized protein</fullName>
    </submittedName>
</protein>
<proteinExistence type="predicted"/>
<dbReference type="EMBL" id="SGIM01000002">
    <property type="protein sequence ID" value="RZF55980.1"/>
    <property type="molecule type" value="Genomic_DNA"/>
</dbReference>
<comment type="caution">
    <text evidence="1">The sequence shown here is derived from an EMBL/GenBank/DDBJ whole genome shotgun (WGS) entry which is preliminary data.</text>
</comment>
<evidence type="ECO:0000313" key="1">
    <source>
        <dbReference type="EMBL" id="RZF55980.1"/>
    </source>
</evidence>
<reference evidence="1 2" key="1">
    <citation type="submission" date="2019-02" db="EMBL/GenBank/DDBJ databases">
        <title>The draft genome of Acinetobacter halotolerans strain JCM 31009.</title>
        <authorList>
            <person name="Qin J."/>
            <person name="Feng Y."/>
            <person name="Nemec A."/>
            <person name="Zong Z."/>
        </authorList>
    </citation>
    <scope>NUCLEOTIDE SEQUENCE [LARGE SCALE GENOMIC DNA]</scope>
    <source>
        <strain evidence="1 2">JCM 31009</strain>
    </source>
</reference>